<reference evidence="1 2" key="1">
    <citation type="journal article" date="2024" name="BMC Biol.">
        <title>Comparative genomics of Ascetosporea gives new insight into the evolutionary basis for animal parasitism in Rhizaria.</title>
        <authorList>
            <person name="Hiltunen Thoren M."/>
            <person name="Onut-Brannstrom I."/>
            <person name="Alfjorden A."/>
            <person name="Peckova H."/>
            <person name="Swords F."/>
            <person name="Hooper C."/>
            <person name="Holzer A.S."/>
            <person name="Bass D."/>
            <person name="Burki F."/>
        </authorList>
    </citation>
    <scope>NUCLEOTIDE SEQUENCE [LARGE SCALE GENOMIC DNA]</scope>
    <source>
        <strain evidence="1">20-A016</strain>
    </source>
</reference>
<gene>
    <name evidence="1" type="ORF">MHBO_002957</name>
</gene>
<keyword evidence="2" id="KW-1185">Reference proteome</keyword>
<dbReference type="Proteomes" id="UP001439008">
    <property type="component" value="Unassembled WGS sequence"/>
</dbReference>
<dbReference type="EMBL" id="JBDODL010001339">
    <property type="protein sequence ID" value="MES1921424.1"/>
    <property type="molecule type" value="Genomic_DNA"/>
</dbReference>
<name>A0ABV2AP25_9EUKA</name>
<accession>A0ABV2AP25</accession>
<evidence type="ECO:0000313" key="2">
    <source>
        <dbReference type="Proteomes" id="UP001439008"/>
    </source>
</evidence>
<sequence length="102" mass="12106">MSNRQVYLAEIRDGSNENIESRRRIARKCRLVGLEYNTNQRSNNPTLEHPSFRNSYPSQQQIYQSFNPFGSFLLPPTTLFHPFQSSFMMPYQNFMDPYQNSM</sequence>
<proteinExistence type="predicted"/>
<protein>
    <submittedName>
        <fullName evidence="1">Uncharacterized protein</fullName>
    </submittedName>
</protein>
<evidence type="ECO:0000313" key="1">
    <source>
        <dbReference type="EMBL" id="MES1921424.1"/>
    </source>
</evidence>
<organism evidence="1 2">
    <name type="scientific">Bonamia ostreae</name>
    <dbReference type="NCBI Taxonomy" id="126728"/>
    <lineage>
        <taxon>Eukaryota</taxon>
        <taxon>Sar</taxon>
        <taxon>Rhizaria</taxon>
        <taxon>Endomyxa</taxon>
        <taxon>Ascetosporea</taxon>
        <taxon>Haplosporida</taxon>
        <taxon>Bonamia</taxon>
    </lineage>
</organism>
<comment type="caution">
    <text evidence="1">The sequence shown here is derived from an EMBL/GenBank/DDBJ whole genome shotgun (WGS) entry which is preliminary data.</text>
</comment>
<feature type="non-terminal residue" evidence="1">
    <location>
        <position position="102"/>
    </location>
</feature>